<name>A0A645F075_9ZZZZ</name>
<protein>
    <submittedName>
        <fullName evidence="1">Uncharacterized protein</fullName>
    </submittedName>
</protein>
<dbReference type="EMBL" id="VSSQ01053699">
    <property type="protein sequence ID" value="MPN07698.1"/>
    <property type="molecule type" value="Genomic_DNA"/>
</dbReference>
<organism evidence="1">
    <name type="scientific">bioreactor metagenome</name>
    <dbReference type="NCBI Taxonomy" id="1076179"/>
    <lineage>
        <taxon>unclassified sequences</taxon>
        <taxon>metagenomes</taxon>
        <taxon>ecological metagenomes</taxon>
    </lineage>
</organism>
<comment type="caution">
    <text evidence="1">The sequence shown here is derived from an EMBL/GenBank/DDBJ whole genome shotgun (WGS) entry which is preliminary data.</text>
</comment>
<evidence type="ECO:0000313" key="1">
    <source>
        <dbReference type="EMBL" id="MPN07698.1"/>
    </source>
</evidence>
<gene>
    <name evidence="1" type="ORF">SDC9_154969</name>
</gene>
<sequence length="50" mass="5774">MNLFRWGLSNDLTEKTLYTSVDEYQKLGVISKDLKADDVKALIWSPLDIE</sequence>
<dbReference type="AlphaFoldDB" id="A0A645F075"/>
<reference evidence="1" key="1">
    <citation type="submission" date="2019-08" db="EMBL/GenBank/DDBJ databases">
        <authorList>
            <person name="Kucharzyk K."/>
            <person name="Murdoch R.W."/>
            <person name="Higgins S."/>
            <person name="Loffler F."/>
        </authorList>
    </citation>
    <scope>NUCLEOTIDE SEQUENCE</scope>
</reference>
<proteinExistence type="predicted"/>
<accession>A0A645F075</accession>